<dbReference type="InParanoid" id="A0A2P5EQQ1"/>
<evidence type="ECO:0000256" key="1">
    <source>
        <dbReference type="SAM" id="MobiDB-lite"/>
    </source>
</evidence>
<name>A0A2P5EQQ1_TREOI</name>
<dbReference type="EMBL" id="JXTC01000111">
    <property type="protein sequence ID" value="PON87880.1"/>
    <property type="molecule type" value="Genomic_DNA"/>
</dbReference>
<protein>
    <submittedName>
        <fullName evidence="2">Uncharacterized protein</fullName>
    </submittedName>
</protein>
<feature type="compositionally biased region" description="Basic residues" evidence="1">
    <location>
        <begin position="171"/>
        <end position="188"/>
    </location>
</feature>
<proteinExistence type="predicted"/>
<keyword evidence="3" id="KW-1185">Reference proteome</keyword>
<reference evidence="3" key="1">
    <citation type="submission" date="2016-06" db="EMBL/GenBank/DDBJ databases">
        <title>Parallel loss of symbiosis genes in relatives of nitrogen-fixing non-legume Parasponia.</title>
        <authorList>
            <person name="Van Velzen R."/>
            <person name="Holmer R."/>
            <person name="Bu F."/>
            <person name="Rutten L."/>
            <person name="Van Zeijl A."/>
            <person name="Liu W."/>
            <person name="Santuari L."/>
            <person name="Cao Q."/>
            <person name="Sharma T."/>
            <person name="Shen D."/>
            <person name="Roswanjaya Y."/>
            <person name="Wardhani T."/>
            <person name="Kalhor M.S."/>
            <person name="Jansen J."/>
            <person name="Van den Hoogen J."/>
            <person name="Gungor B."/>
            <person name="Hartog M."/>
            <person name="Hontelez J."/>
            <person name="Verver J."/>
            <person name="Yang W.-C."/>
            <person name="Schijlen E."/>
            <person name="Repin R."/>
            <person name="Schilthuizen M."/>
            <person name="Schranz E."/>
            <person name="Heidstra R."/>
            <person name="Miyata K."/>
            <person name="Fedorova E."/>
            <person name="Kohlen W."/>
            <person name="Bisseling T."/>
            <person name="Smit S."/>
            <person name="Geurts R."/>
        </authorList>
    </citation>
    <scope>NUCLEOTIDE SEQUENCE [LARGE SCALE GENOMIC DNA]</scope>
    <source>
        <strain evidence="3">cv. RG33-2</strain>
    </source>
</reference>
<organism evidence="2 3">
    <name type="scientific">Trema orientale</name>
    <name type="common">Charcoal tree</name>
    <name type="synonym">Celtis orientalis</name>
    <dbReference type="NCBI Taxonomy" id="63057"/>
    <lineage>
        <taxon>Eukaryota</taxon>
        <taxon>Viridiplantae</taxon>
        <taxon>Streptophyta</taxon>
        <taxon>Embryophyta</taxon>
        <taxon>Tracheophyta</taxon>
        <taxon>Spermatophyta</taxon>
        <taxon>Magnoliopsida</taxon>
        <taxon>eudicotyledons</taxon>
        <taxon>Gunneridae</taxon>
        <taxon>Pentapetalae</taxon>
        <taxon>rosids</taxon>
        <taxon>fabids</taxon>
        <taxon>Rosales</taxon>
        <taxon>Cannabaceae</taxon>
        <taxon>Trema</taxon>
    </lineage>
</organism>
<feature type="region of interest" description="Disordered" evidence="1">
    <location>
        <begin position="33"/>
        <end position="70"/>
    </location>
</feature>
<dbReference type="Proteomes" id="UP000237000">
    <property type="component" value="Unassembled WGS sequence"/>
</dbReference>
<feature type="region of interest" description="Disordered" evidence="1">
    <location>
        <begin position="124"/>
        <end position="188"/>
    </location>
</feature>
<gene>
    <name evidence="2" type="ORF">TorRG33x02_162590</name>
</gene>
<accession>A0A2P5EQQ1</accession>
<comment type="caution">
    <text evidence="2">The sequence shown here is derived from an EMBL/GenBank/DDBJ whole genome shotgun (WGS) entry which is preliminary data.</text>
</comment>
<feature type="compositionally biased region" description="Basic and acidic residues" evidence="1">
    <location>
        <begin position="56"/>
        <end position="70"/>
    </location>
</feature>
<sequence>MYLRPLSSLPSSFSPSPLMVSVFCSTETFTSSFPSPGMSTRRCRASSVSLASQPRRSPEPTPREEGAAAERKGFSMNWSIRFRTWLRLLVGENGSNTSVKISTTRVREISNQLFREKKKKIRFSRKPNKKISKQSMEKKKKKDSDDDYLRGNRRDRGGEGRSGRSGDRCRGRARRCLRRRRSRARRWC</sequence>
<dbReference type="OrthoDB" id="10481913at2759"/>
<feature type="compositionally biased region" description="Basic and acidic residues" evidence="1">
    <location>
        <begin position="142"/>
        <end position="170"/>
    </location>
</feature>
<evidence type="ECO:0000313" key="2">
    <source>
        <dbReference type="EMBL" id="PON87880.1"/>
    </source>
</evidence>
<dbReference type="AlphaFoldDB" id="A0A2P5EQQ1"/>
<evidence type="ECO:0000313" key="3">
    <source>
        <dbReference type="Proteomes" id="UP000237000"/>
    </source>
</evidence>